<evidence type="ECO:0000256" key="6">
    <source>
        <dbReference type="ARBA" id="ARBA00022679"/>
    </source>
</evidence>
<comment type="subunit">
    <text evidence="14">At low DSF concentrations, interacts with RpfF.</text>
</comment>
<feature type="modified residue" description="Phosphohistidine" evidence="16">
    <location>
        <position position="1493"/>
    </location>
</feature>
<dbReference type="PROSITE" id="PS50894">
    <property type="entry name" value="HPT"/>
    <property type="match status" value="1"/>
</dbReference>
<dbReference type="InterPro" id="IPR036890">
    <property type="entry name" value="HATPase_C_sf"/>
</dbReference>
<dbReference type="CDD" id="cd00156">
    <property type="entry name" value="REC"/>
    <property type="match status" value="1"/>
</dbReference>
<dbReference type="InterPro" id="IPR042240">
    <property type="entry name" value="CHASE_sf"/>
</dbReference>
<keyword evidence="7 19" id="KW-0812">Transmembrane</keyword>
<evidence type="ECO:0000259" key="21">
    <source>
        <dbReference type="PROSITE" id="PS50110"/>
    </source>
</evidence>
<evidence type="ECO:0000256" key="7">
    <source>
        <dbReference type="ARBA" id="ARBA00022692"/>
    </source>
</evidence>
<comment type="subcellular location">
    <subcellularLocation>
        <location evidence="2">Cell membrane</location>
        <topology evidence="2">Multi-pass membrane protein</topology>
    </subcellularLocation>
</comment>
<evidence type="ECO:0000256" key="9">
    <source>
        <dbReference type="ARBA" id="ARBA00022777"/>
    </source>
</evidence>
<dbReference type="Pfam" id="PF08448">
    <property type="entry name" value="PAS_4"/>
    <property type="match status" value="1"/>
</dbReference>
<feature type="modified residue" description="4-aspartylphosphate" evidence="17">
    <location>
        <position position="1147"/>
    </location>
</feature>
<dbReference type="FunFam" id="1.10.287.130:FF:000002">
    <property type="entry name" value="Two-component osmosensing histidine kinase"/>
    <property type="match status" value="1"/>
</dbReference>
<dbReference type="PROSITE" id="PS50113">
    <property type="entry name" value="PAC"/>
    <property type="match status" value="3"/>
</dbReference>
<dbReference type="SMART" id="SM01079">
    <property type="entry name" value="CHASE"/>
    <property type="match status" value="1"/>
</dbReference>
<keyword evidence="18" id="KW-0175">Coiled coil</keyword>
<dbReference type="InterPro" id="IPR036097">
    <property type="entry name" value="HisK_dim/P_sf"/>
</dbReference>
<feature type="domain" description="CHASE" evidence="24">
    <location>
        <begin position="118"/>
        <end position="257"/>
    </location>
</feature>
<evidence type="ECO:0000313" key="26">
    <source>
        <dbReference type="EMBL" id="EFI34498.1"/>
    </source>
</evidence>
<dbReference type="Gene3D" id="3.30.565.10">
    <property type="entry name" value="Histidine kinase-like ATPase, C-terminal domain"/>
    <property type="match status" value="1"/>
</dbReference>
<evidence type="ECO:0000256" key="2">
    <source>
        <dbReference type="ARBA" id="ARBA00004651"/>
    </source>
</evidence>
<dbReference type="Pfam" id="PF00072">
    <property type="entry name" value="Response_reg"/>
    <property type="match status" value="2"/>
</dbReference>
<feature type="modified residue" description="4-aspartylphosphate" evidence="17">
    <location>
        <position position="1295"/>
    </location>
</feature>
<feature type="domain" description="Response regulatory" evidence="21">
    <location>
        <begin position="1093"/>
        <end position="1214"/>
    </location>
</feature>
<dbReference type="Gene3D" id="1.20.120.160">
    <property type="entry name" value="HPT domain"/>
    <property type="match status" value="1"/>
</dbReference>
<evidence type="ECO:0000256" key="18">
    <source>
        <dbReference type="SAM" id="Coils"/>
    </source>
</evidence>
<dbReference type="SUPFAM" id="SSF55785">
    <property type="entry name" value="PYP-like sensor domain (PAS domain)"/>
    <property type="match status" value="4"/>
</dbReference>
<dbReference type="EC" id="2.7.13.3" evidence="3"/>
<dbReference type="CDD" id="cd16922">
    <property type="entry name" value="HATPase_EvgS-ArcB-TorS-like"/>
    <property type="match status" value="1"/>
</dbReference>
<dbReference type="Pfam" id="PF02518">
    <property type="entry name" value="HATPase_c"/>
    <property type="match status" value="1"/>
</dbReference>
<evidence type="ECO:0000256" key="1">
    <source>
        <dbReference type="ARBA" id="ARBA00000085"/>
    </source>
</evidence>
<dbReference type="InterPro" id="IPR008207">
    <property type="entry name" value="Sig_transdc_His_kin_Hpt_dom"/>
</dbReference>
<comment type="caution">
    <text evidence="26">The sequence shown here is derived from an EMBL/GenBank/DDBJ whole genome shotgun (WGS) entry which is preliminary data.</text>
</comment>
<dbReference type="InterPro" id="IPR000014">
    <property type="entry name" value="PAS"/>
</dbReference>
<feature type="coiled-coil region" evidence="18">
    <location>
        <begin position="292"/>
        <end position="319"/>
    </location>
</feature>
<dbReference type="SMART" id="SM00086">
    <property type="entry name" value="PAC"/>
    <property type="match status" value="4"/>
</dbReference>
<evidence type="ECO:0000256" key="8">
    <source>
        <dbReference type="ARBA" id="ARBA00022741"/>
    </source>
</evidence>
<feature type="transmembrane region" description="Helical" evidence="19">
    <location>
        <begin position="20"/>
        <end position="41"/>
    </location>
</feature>
<dbReference type="PANTHER" id="PTHR45339">
    <property type="entry name" value="HYBRID SIGNAL TRANSDUCTION HISTIDINE KINASE J"/>
    <property type="match status" value="1"/>
</dbReference>
<dbReference type="Gene3D" id="3.40.50.2300">
    <property type="match status" value="2"/>
</dbReference>
<dbReference type="InterPro" id="IPR013656">
    <property type="entry name" value="PAS_4"/>
</dbReference>
<dbReference type="SMART" id="SM00448">
    <property type="entry name" value="REC"/>
    <property type="match status" value="2"/>
</dbReference>
<name>D6SP22_9BACT</name>
<evidence type="ECO:0000259" key="23">
    <source>
        <dbReference type="PROSITE" id="PS50113"/>
    </source>
</evidence>
<dbReference type="InterPro" id="IPR005467">
    <property type="entry name" value="His_kinase_dom"/>
</dbReference>
<dbReference type="InterPro" id="IPR006189">
    <property type="entry name" value="CHASE_dom"/>
</dbReference>
<dbReference type="InterPro" id="IPR000700">
    <property type="entry name" value="PAS-assoc_C"/>
</dbReference>
<dbReference type="InterPro" id="IPR001789">
    <property type="entry name" value="Sig_transdc_resp-reg_receiver"/>
</dbReference>
<dbReference type="InterPro" id="IPR013655">
    <property type="entry name" value="PAS_fold_3"/>
</dbReference>
<keyword evidence="27" id="KW-1185">Reference proteome</keyword>
<dbReference type="FunFam" id="3.30.565.10:FF:000010">
    <property type="entry name" value="Sensor histidine kinase RcsC"/>
    <property type="match status" value="1"/>
</dbReference>
<reference evidence="26" key="1">
    <citation type="submission" date="2010-05" db="EMBL/GenBank/DDBJ databases">
        <title>The draft genome of Desulfonatronospira thiodismutans ASO3-1.</title>
        <authorList>
            <consortium name="US DOE Joint Genome Institute (JGI-PGF)"/>
            <person name="Lucas S."/>
            <person name="Copeland A."/>
            <person name="Lapidus A."/>
            <person name="Cheng J.-F."/>
            <person name="Bruce D."/>
            <person name="Goodwin L."/>
            <person name="Pitluck S."/>
            <person name="Chertkov O."/>
            <person name="Brettin T."/>
            <person name="Detter J.C."/>
            <person name="Han C."/>
            <person name="Land M.L."/>
            <person name="Hauser L."/>
            <person name="Kyrpides N."/>
            <person name="Mikhailova N."/>
            <person name="Muyzer G."/>
            <person name="Woyke T."/>
        </authorList>
    </citation>
    <scope>NUCLEOTIDE SEQUENCE [LARGE SCALE GENOMIC DNA]</scope>
    <source>
        <strain evidence="26">ASO3-1</strain>
    </source>
</reference>
<feature type="domain" description="PAC" evidence="23">
    <location>
        <begin position="384"/>
        <end position="436"/>
    </location>
</feature>
<dbReference type="Pfam" id="PF01627">
    <property type="entry name" value="Hpt"/>
    <property type="match status" value="1"/>
</dbReference>
<keyword evidence="10" id="KW-0067">ATP-binding</keyword>
<dbReference type="GO" id="GO:0000155">
    <property type="term" value="F:phosphorelay sensor kinase activity"/>
    <property type="evidence" value="ECO:0007669"/>
    <property type="project" value="InterPro"/>
</dbReference>
<evidence type="ECO:0000259" key="24">
    <source>
        <dbReference type="PROSITE" id="PS50839"/>
    </source>
</evidence>
<dbReference type="SUPFAM" id="SSF47384">
    <property type="entry name" value="Homodimeric domain of signal transducing histidine kinase"/>
    <property type="match status" value="1"/>
</dbReference>
<keyword evidence="6" id="KW-0808">Transferase</keyword>
<dbReference type="PANTHER" id="PTHR45339:SF1">
    <property type="entry name" value="HYBRID SIGNAL TRANSDUCTION HISTIDINE KINASE J"/>
    <property type="match status" value="1"/>
</dbReference>
<feature type="domain" description="PAS" evidence="22">
    <location>
        <begin position="454"/>
        <end position="509"/>
    </location>
</feature>
<dbReference type="Pfam" id="PF08447">
    <property type="entry name" value="PAS_3"/>
    <property type="match status" value="2"/>
</dbReference>
<dbReference type="PROSITE" id="PS50112">
    <property type="entry name" value="PAS"/>
    <property type="match status" value="1"/>
</dbReference>
<dbReference type="PROSITE" id="PS50110">
    <property type="entry name" value="RESPONSE_REGULATORY"/>
    <property type="match status" value="2"/>
</dbReference>
<dbReference type="InterPro" id="IPR011006">
    <property type="entry name" value="CheY-like_superfamily"/>
</dbReference>
<feature type="domain" description="PAC" evidence="23">
    <location>
        <begin position="647"/>
        <end position="700"/>
    </location>
</feature>
<dbReference type="OrthoDB" id="5468627at2"/>
<dbReference type="EMBL" id="ACJN02000002">
    <property type="protein sequence ID" value="EFI34498.1"/>
    <property type="molecule type" value="Genomic_DNA"/>
</dbReference>
<dbReference type="Pfam" id="PF13426">
    <property type="entry name" value="PAS_9"/>
    <property type="match status" value="1"/>
</dbReference>
<evidence type="ECO:0000259" key="20">
    <source>
        <dbReference type="PROSITE" id="PS50109"/>
    </source>
</evidence>
<feature type="domain" description="HPt" evidence="25">
    <location>
        <begin position="1454"/>
        <end position="1547"/>
    </location>
</feature>
<dbReference type="SUPFAM" id="SSF55874">
    <property type="entry name" value="ATPase domain of HSP90 chaperone/DNA topoisomerase II/histidine kinase"/>
    <property type="match status" value="1"/>
</dbReference>
<dbReference type="eggNOG" id="COG0642">
    <property type="taxonomic scope" value="Bacteria"/>
</dbReference>
<evidence type="ECO:0000256" key="3">
    <source>
        <dbReference type="ARBA" id="ARBA00012438"/>
    </source>
</evidence>
<evidence type="ECO:0000259" key="25">
    <source>
        <dbReference type="PROSITE" id="PS50894"/>
    </source>
</evidence>
<dbReference type="Pfam" id="PF03924">
    <property type="entry name" value="CHASE"/>
    <property type="match status" value="1"/>
</dbReference>
<dbReference type="PROSITE" id="PS50109">
    <property type="entry name" value="HIS_KIN"/>
    <property type="match status" value="1"/>
</dbReference>
<dbReference type="Pfam" id="PF00512">
    <property type="entry name" value="HisKA"/>
    <property type="match status" value="1"/>
</dbReference>
<gene>
    <name evidence="26" type="ORF">Dthio_PD1857</name>
</gene>
<keyword evidence="9 26" id="KW-0418">Kinase</keyword>
<proteinExistence type="predicted"/>
<evidence type="ECO:0000256" key="15">
    <source>
        <dbReference type="ARBA" id="ARBA00068150"/>
    </source>
</evidence>
<dbReference type="GO" id="GO:0005524">
    <property type="term" value="F:ATP binding"/>
    <property type="evidence" value="ECO:0007669"/>
    <property type="project" value="UniProtKB-KW"/>
</dbReference>
<evidence type="ECO:0000256" key="16">
    <source>
        <dbReference type="PROSITE-ProRule" id="PRU00110"/>
    </source>
</evidence>
<feature type="domain" description="Histidine kinase" evidence="20">
    <location>
        <begin position="848"/>
        <end position="1075"/>
    </location>
</feature>
<evidence type="ECO:0000256" key="5">
    <source>
        <dbReference type="ARBA" id="ARBA00022553"/>
    </source>
</evidence>
<keyword evidence="12" id="KW-0902">Two-component regulatory system</keyword>
<dbReference type="CDD" id="cd00082">
    <property type="entry name" value="HisKA"/>
    <property type="match status" value="1"/>
</dbReference>
<dbReference type="Gene3D" id="3.30.450.20">
    <property type="entry name" value="PAS domain"/>
    <property type="match status" value="4"/>
</dbReference>
<evidence type="ECO:0000259" key="22">
    <source>
        <dbReference type="PROSITE" id="PS50112"/>
    </source>
</evidence>
<dbReference type="GO" id="GO:0005886">
    <property type="term" value="C:plasma membrane"/>
    <property type="evidence" value="ECO:0007669"/>
    <property type="project" value="UniProtKB-SubCell"/>
</dbReference>
<protein>
    <recommendedName>
        <fullName evidence="15">Sensory/regulatory protein RpfC</fullName>
        <ecNumber evidence="3">2.7.13.3</ecNumber>
    </recommendedName>
</protein>
<feature type="domain" description="PAC" evidence="23">
    <location>
        <begin position="513"/>
        <end position="565"/>
    </location>
</feature>
<feature type="transmembrane region" description="Helical" evidence="19">
    <location>
        <begin position="275"/>
        <end position="296"/>
    </location>
</feature>
<dbReference type="SMART" id="SM00388">
    <property type="entry name" value="HisKA"/>
    <property type="match status" value="1"/>
</dbReference>
<dbReference type="CDD" id="cd17546">
    <property type="entry name" value="REC_hyHK_CKI1_RcsC-like"/>
    <property type="match status" value="1"/>
</dbReference>
<evidence type="ECO:0000256" key="13">
    <source>
        <dbReference type="ARBA" id="ARBA00023136"/>
    </source>
</evidence>
<comment type="catalytic activity">
    <reaction evidence="1">
        <text>ATP + protein L-histidine = ADP + protein N-phospho-L-histidine.</text>
        <dbReference type="EC" id="2.7.13.3"/>
    </reaction>
</comment>
<dbReference type="Gene3D" id="1.10.287.130">
    <property type="match status" value="1"/>
</dbReference>
<dbReference type="InterPro" id="IPR003661">
    <property type="entry name" value="HisK_dim/P_dom"/>
</dbReference>
<dbReference type="InterPro" id="IPR003594">
    <property type="entry name" value="HATPase_dom"/>
</dbReference>
<sequence>MSPEKKSGSNQRKGSPVVLAISLFAMLLGLFVLIGVILANFESDRRKQQEIELVQQALDGMKASLSSRLSANIYKVSAVKALVAMNPDLTQDDFARAMEVQFRGENDLRNIGLARDMVIQFMYPIEGNEAAVGLDYRTLPDQIEAVELARRVNEIVLAGPLALVQGGEGLIARIPISRRDESTGREAFWGMASVVMNSDEIFAGAGIRDEQDGLRTAIRGRDALGDGGDVFFGDPQVFENAPLTKVMELPHGSWQIAAIPSGGWHSSAIILTPLIWLYVLGAGTILSFTALIVFLLRKRERIENERKNLTHSLEVILNQTSDFIYYKDINSRFIFCSQTLADITNHAHWREMIGKHDFEVFPHDTATIYNEEEKPVFNEGKPILNRVNPFYKETGETGYVQTNKWPVFDDKQKVSGIFGISRDITEHKKAVEDLENERNLFAAGPVFTMEWSPEMQGRWTVKFASSNVEQILGYSPEEMQHSNFWYTEIIHPDDVEGIVNELRHNIANYIDSFETSYRLRTKAGYYLWTYDFTLLVRDEEGALTGIRSYMYDQSARKQAEEALRIAEERLEKTAYDLTENIPVGTYTMVQPPEGGMARFAFMSSQFLELTGLTREKAASDPLKAFACVHPDDFDAWVALNAKAFAEKTPFFGETRVVAHGEVRWVTAESKPRTLADGTTVWEGVLADITDRKRAEEALSETLGRFNDLVVYMSVGVYVFWIRADGRQEFEYVSDGWCAMNHLRREDVLANSAVAFNMIHPEELENFILLNQEAAREKKRFHWEGRVVINGEVRFALVESNPVFFDNGDCRWFGIQQDITERVQDQERLRIATMQADAASRAKSEFLANMSHEIRTPMNGVIGMTGLLLETDLNETQRRYAETVRSSGQALLALLNDILDFSKIESGKLELEALNFDLRDTLDNFASMMAFKAEEKGLEFICSADPDVPDNLIGDPGRIRQILTNLVGNAVKFTERGEVVVRVSIQESGVRSQESQEFCMLHFSVRDTGIGIPADKVGDLFQSFSQVDASITRKFGGTGLGLAISKQLAEMMGGDVGVDSVEGQGTTFWFTIRLALAGTAEAEVPVPADLLDVRALIVDDNATNREILMTRLLGWGMRPDEAKDGPTALGRLYTALAEDDPYHLAIIDMQMPGMDGEFLGRTIRADQKLQDVRLVMMSSAGMQGDARRMKDIWFAAFLAKPLRHDELFDCLSLVMAGDEPQDLVTRHSAREEKSRSGKIDFSDRKARILLAEDNITNQQVALAMLKNFGLSADAVANGLEAIKALKTVPYDLVLMDVQMLEMDGLAATRRIRAAEIRGRELEVRDQRLKSESQNSSIPESLNPLIPQSLNSRIPEFRIPIIAMTAHAMRGDRERCMEAGMDDYLAKPVEPGRLSQVLEKWLPVRNDERGMMNDEGGGTQAETEFSSLLITEQSSLEPDSGPPVFDKADLLLRLEDEELAASIVQEFIQTTPEKLASLAEAIRVQDSKAVHEISHALKGSAATVGAKALAAVLQEIEVAGKSGQLAGLERLLPEAEQEFEKLSDILDQC</sequence>
<evidence type="ECO:0000256" key="19">
    <source>
        <dbReference type="SAM" id="Phobius"/>
    </source>
</evidence>
<evidence type="ECO:0000256" key="14">
    <source>
        <dbReference type="ARBA" id="ARBA00064003"/>
    </source>
</evidence>
<evidence type="ECO:0000256" key="12">
    <source>
        <dbReference type="ARBA" id="ARBA00023012"/>
    </source>
</evidence>
<dbReference type="eggNOG" id="COG5002">
    <property type="taxonomic scope" value="Bacteria"/>
</dbReference>
<dbReference type="Proteomes" id="UP000005496">
    <property type="component" value="Unassembled WGS sequence"/>
</dbReference>
<keyword evidence="4" id="KW-1003">Cell membrane</keyword>
<dbReference type="InterPro" id="IPR035965">
    <property type="entry name" value="PAS-like_dom_sf"/>
</dbReference>
<dbReference type="Gene3D" id="3.30.450.350">
    <property type="entry name" value="CHASE domain"/>
    <property type="match status" value="1"/>
</dbReference>
<dbReference type="InterPro" id="IPR001610">
    <property type="entry name" value="PAC"/>
</dbReference>
<evidence type="ECO:0000256" key="17">
    <source>
        <dbReference type="PROSITE-ProRule" id="PRU00169"/>
    </source>
</evidence>
<keyword evidence="5 17" id="KW-0597">Phosphoprotein</keyword>
<dbReference type="eggNOG" id="COG2205">
    <property type="taxonomic scope" value="Bacteria"/>
</dbReference>
<dbReference type="RefSeq" id="WP_008869820.1">
    <property type="nucleotide sequence ID" value="NZ_ACJN02000002.1"/>
</dbReference>
<dbReference type="SUPFAM" id="SSF52172">
    <property type="entry name" value="CheY-like"/>
    <property type="match status" value="2"/>
</dbReference>
<dbReference type="PROSITE" id="PS50839">
    <property type="entry name" value="CHASE"/>
    <property type="match status" value="1"/>
</dbReference>
<dbReference type="InterPro" id="IPR036641">
    <property type="entry name" value="HPT_dom_sf"/>
</dbReference>
<evidence type="ECO:0000313" key="27">
    <source>
        <dbReference type="Proteomes" id="UP000005496"/>
    </source>
</evidence>
<feature type="domain" description="Response regulatory" evidence="21">
    <location>
        <begin position="1246"/>
        <end position="1400"/>
    </location>
</feature>
<dbReference type="CDD" id="cd00130">
    <property type="entry name" value="PAS"/>
    <property type="match status" value="3"/>
</dbReference>
<keyword evidence="8" id="KW-0547">Nucleotide-binding</keyword>
<accession>D6SP22</accession>
<keyword evidence="13 19" id="KW-0472">Membrane</keyword>
<organism evidence="26 27">
    <name type="scientific">Desulfonatronospira thiodismutans ASO3-1</name>
    <dbReference type="NCBI Taxonomy" id="555779"/>
    <lineage>
        <taxon>Bacteria</taxon>
        <taxon>Pseudomonadati</taxon>
        <taxon>Thermodesulfobacteriota</taxon>
        <taxon>Desulfovibrionia</taxon>
        <taxon>Desulfovibrionales</taxon>
        <taxon>Desulfonatronovibrionaceae</taxon>
        <taxon>Desulfonatronospira</taxon>
    </lineage>
</organism>
<dbReference type="NCBIfam" id="TIGR00229">
    <property type="entry name" value="sensory_box"/>
    <property type="match status" value="4"/>
</dbReference>
<keyword evidence="11 19" id="KW-1133">Transmembrane helix</keyword>
<dbReference type="InterPro" id="IPR004358">
    <property type="entry name" value="Sig_transdc_His_kin-like_C"/>
</dbReference>
<dbReference type="SUPFAM" id="SSF47226">
    <property type="entry name" value="Histidine-containing phosphotransfer domain, HPT domain"/>
    <property type="match status" value="1"/>
</dbReference>
<dbReference type="PRINTS" id="PR00344">
    <property type="entry name" value="BCTRLSENSOR"/>
</dbReference>
<evidence type="ECO:0000256" key="11">
    <source>
        <dbReference type="ARBA" id="ARBA00022989"/>
    </source>
</evidence>
<evidence type="ECO:0000256" key="10">
    <source>
        <dbReference type="ARBA" id="ARBA00022840"/>
    </source>
</evidence>
<dbReference type="SMART" id="SM00387">
    <property type="entry name" value="HATPase_c"/>
    <property type="match status" value="1"/>
</dbReference>
<dbReference type="SMART" id="SM00091">
    <property type="entry name" value="PAS"/>
    <property type="match status" value="3"/>
</dbReference>
<evidence type="ECO:0000256" key="4">
    <source>
        <dbReference type="ARBA" id="ARBA00022475"/>
    </source>
</evidence>